<evidence type="ECO:0008006" key="3">
    <source>
        <dbReference type="Google" id="ProtNLM"/>
    </source>
</evidence>
<proteinExistence type="predicted"/>
<dbReference type="Proteomes" id="UP000622317">
    <property type="component" value="Unassembled WGS sequence"/>
</dbReference>
<keyword evidence="2" id="KW-1185">Reference proteome</keyword>
<dbReference type="RefSeq" id="WP_191618520.1">
    <property type="nucleotide sequence ID" value="NZ_JACYFG010000041.1"/>
</dbReference>
<sequence length="171" mass="19462">MQHDDKLLQANLPDALQSAIEEIDGAFDVPKQLLQADVSSFESLECCVFAYFARDDVFYLNQKGRELLRRKQPRFEPQTQSPPPLFWLEDDSNLQAADDFVASRQRPIFETRELVTLSWGKTWLHGSKFPIRSVLGQPLAILFAGHEVPPSQQIKLVAEHYQNAQHGTGNN</sequence>
<reference evidence="1" key="1">
    <citation type="submission" date="2020-09" db="EMBL/GenBank/DDBJ databases">
        <title>Pelagicoccus enzymogenes sp. nov. with an EPS production, isolated from marine sediment.</title>
        <authorList>
            <person name="Feng X."/>
        </authorList>
    </citation>
    <scope>NUCLEOTIDE SEQUENCE</scope>
    <source>
        <strain evidence="1">NFK12</strain>
    </source>
</reference>
<comment type="caution">
    <text evidence="1">The sequence shown here is derived from an EMBL/GenBank/DDBJ whole genome shotgun (WGS) entry which is preliminary data.</text>
</comment>
<protein>
    <recommendedName>
        <fullName evidence="3">GAF domain-containing protein</fullName>
    </recommendedName>
</protein>
<gene>
    <name evidence="1" type="ORF">IEN85_18090</name>
</gene>
<name>A0A927FAJ5_9BACT</name>
<evidence type="ECO:0000313" key="1">
    <source>
        <dbReference type="EMBL" id="MBD5781417.1"/>
    </source>
</evidence>
<dbReference type="EMBL" id="JACYFG010000041">
    <property type="protein sequence ID" value="MBD5781417.1"/>
    <property type="molecule type" value="Genomic_DNA"/>
</dbReference>
<accession>A0A927FAJ5</accession>
<organism evidence="1 2">
    <name type="scientific">Pelagicoccus enzymogenes</name>
    <dbReference type="NCBI Taxonomy" id="2773457"/>
    <lineage>
        <taxon>Bacteria</taxon>
        <taxon>Pseudomonadati</taxon>
        <taxon>Verrucomicrobiota</taxon>
        <taxon>Opitutia</taxon>
        <taxon>Puniceicoccales</taxon>
        <taxon>Pelagicoccaceae</taxon>
        <taxon>Pelagicoccus</taxon>
    </lineage>
</organism>
<dbReference type="AlphaFoldDB" id="A0A927FAJ5"/>
<evidence type="ECO:0000313" key="2">
    <source>
        <dbReference type="Proteomes" id="UP000622317"/>
    </source>
</evidence>